<accession>A0A6P8YQT1</accession>
<gene>
    <name evidence="11" type="primary">LOC117645912</name>
</gene>
<keyword evidence="5" id="KW-0235">DNA replication</keyword>
<dbReference type="SUPFAM" id="SSF53098">
    <property type="entry name" value="Ribonuclease H-like"/>
    <property type="match status" value="1"/>
</dbReference>
<evidence type="ECO:0000256" key="6">
    <source>
        <dbReference type="ARBA" id="ARBA00022932"/>
    </source>
</evidence>
<protein>
    <recommendedName>
        <fullName evidence="2">DNA-directed DNA polymerase</fullName>
        <ecNumber evidence="2">2.7.7.7</ecNumber>
    </recommendedName>
</protein>
<dbReference type="InterPro" id="IPR012337">
    <property type="entry name" value="RNaseH-like_sf"/>
</dbReference>
<evidence type="ECO:0000256" key="2">
    <source>
        <dbReference type="ARBA" id="ARBA00012417"/>
    </source>
</evidence>
<organism evidence="11">
    <name type="scientific">Thrips palmi</name>
    <name type="common">Melon thrips</name>
    <dbReference type="NCBI Taxonomy" id="161013"/>
    <lineage>
        <taxon>Eukaryota</taxon>
        <taxon>Metazoa</taxon>
        <taxon>Ecdysozoa</taxon>
        <taxon>Arthropoda</taxon>
        <taxon>Hexapoda</taxon>
        <taxon>Insecta</taxon>
        <taxon>Pterygota</taxon>
        <taxon>Neoptera</taxon>
        <taxon>Paraneoptera</taxon>
        <taxon>Thysanoptera</taxon>
        <taxon>Terebrantia</taxon>
        <taxon>Thripoidea</taxon>
        <taxon>Thripidae</taxon>
        <taxon>Thrips</taxon>
    </lineage>
</organism>
<dbReference type="InParanoid" id="A0A6P8YQT1"/>
<reference evidence="11" key="1">
    <citation type="submission" date="2025-08" db="UniProtKB">
        <authorList>
            <consortium name="RefSeq"/>
        </authorList>
    </citation>
    <scope>IDENTIFICATION</scope>
    <source>
        <tissue evidence="11">Total insect</tissue>
    </source>
</reference>
<dbReference type="Pfam" id="PF03175">
    <property type="entry name" value="DNA_pol_B_2"/>
    <property type="match status" value="1"/>
</dbReference>
<dbReference type="SUPFAM" id="SSF56672">
    <property type="entry name" value="DNA/RNA polymerases"/>
    <property type="match status" value="1"/>
</dbReference>
<dbReference type="RefSeq" id="XP_034242358.1">
    <property type="nucleotide sequence ID" value="XM_034386467.1"/>
</dbReference>
<sequence length="960" mass="110381">MKFPAAVRDINTFEKGNPALAINVFSCEVSQGKALYFPLRISAHCKTRQTLSLLYYNEHYGYITSKSSLFSSQISKSDRHKRFYCDRCLYPFSTSGALKEHEAVCGSNNQIIVMPKGENATVKFTRFEFTEPVNFRIIFDTESLLVPIATARPSPLHSWNNKTQEHHMFTFTFMIVDYMGRVVTEPTYYSGWDAADVLLSRLLEEAKKLLDRPELPMGPLSPAEILRHDQATQCERCLREFSEHNPKRHHHNHCFGNYVGPLCNECNLRIKHESHVIKAYAHNLKGYDGLSLLRAIARRFDANIDHFSAVPKTICKYITFRYNCLQFCDTLQFMPASLDSLINSLAPHEFGIFEAHFQAQPADVLKALRQKLPCPYEALTGPEVLSEPRLPPIESFYSSLSESCITQSEYEHALYVFEVMGCQSVGDYLRLYNIVDVLMLACVWHSFVTTNRTNYALDPSHFITAPSYYYQCCLFKSKETLELVQDVNMYWQLNNNIRGGFAGAFKRVCIANNPQVSNYDPQKELTYLGQFDLNSLYTTTQATYSMPTSGYRYLSESELRSFELGRVNNESAVGFLICCDLHYPDDIKEKTRYLPLCPTNELVTYSMLSGYNKKFLQKYKLRFPPGVRKLLATQLDKKEILLHGEALVFYLRHGLQLTKIHYIIEFKQSFWLRDWVNLNNDLRRSATTTTQSNAAKAACNSGSYGSFLLRKQRFRNVRFEGSSGGVKKAVRMQLVSGWQIVEDNCVAIETKPRRVVMDRPLIVALCILDLSKIILYRFFYDIFSPLFGPSLKCAYLDTDSLLLEVQGVDMYKELHKVAEHLDTSNFPTEHPLYDPTGKQKLNRIKDQYGGRIIRAGYFLRSKLYAIVTEDNEITKKAKGVKKSAVRNRISLADYISCLAQQGRMMHSFTRLDVEGFRIFTKELNRVSLSSYDDKVFVKMDGTILPYGHPQAVDGYWRPWE</sequence>
<dbReference type="InterPro" id="IPR023211">
    <property type="entry name" value="DNA_pol_palm_dom_sf"/>
</dbReference>
<dbReference type="GO" id="GO:0006260">
    <property type="term" value="P:DNA replication"/>
    <property type="evidence" value="ECO:0007669"/>
    <property type="project" value="UniProtKB-KW"/>
</dbReference>
<evidence type="ECO:0000256" key="1">
    <source>
        <dbReference type="ARBA" id="ARBA00005755"/>
    </source>
</evidence>
<dbReference type="PANTHER" id="PTHR31511:SF12">
    <property type="entry name" value="RHO TERMINATION FACTOR N-TERMINAL DOMAIN-CONTAINING PROTEIN"/>
    <property type="match status" value="1"/>
</dbReference>
<dbReference type="GO" id="GO:0003677">
    <property type="term" value="F:DNA binding"/>
    <property type="evidence" value="ECO:0007669"/>
    <property type="project" value="UniProtKB-KW"/>
</dbReference>
<dbReference type="Gene3D" id="3.90.1600.10">
    <property type="entry name" value="Palm domain of DNA polymerase"/>
    <property type="match status" value="1"/>
</dbReference>
<keyword evidence="10" id="KW-1185">Reference proteome</keyword>
<feature type="domain" description="DNA-directed DNA polymerase family B mitochondria/virus" evidence="9">
    <location>
        <begin position="275"/>
        <end position="755"/>
    </location>
</feature>
<evidence type="ECO:0000256" key="8">
    <source>
        <dbReference type="ARBA" id="ARBA00049244"/>
    </source>
</evidence>
<dbReference type="GeneID" id="117645912"/>
<evidence type="ECO:0000313" key="10">
    <source>
        <dbReference type="Proteomes" id="UP000515158"/>
    </source>
</evidence>
<evidence type="ECO:0000256" key="3">
    <source>
        <dbReference type="ARBA" id="ARBA00022679"/>
    </source>
</evidence>
<dbReference type="OrthoDB" id="414982at2759"/>
<dbReference type="KEGG" id="tpal:117645912"/>
<dbReference type="InterPro" id="IPR004868">
    <property type="entry name" value="DNA-dir_DNA_pol_B_mt/vir"/>
</dbReference>
<evidence type="ECO:0000313" key="11">
    <source>
        <dbReference type="RefSeq" id="XP_034242358.1"/>
    </source>
</evidence>
<dbReference type="PANTHER" id="PTHR31511">
    <property type="entry name" value="PROTEIN CBG23764"/>
    <property type="match status" value="1"/>
</dbReference>
<proteinExistence type="inferred from homology"/>
<dbReference type="GO" id="GO:0000166">
    <property type="term" value="F:nucleotide binding"/>
    <property type="evidence" value="ECO:0007669"/>
    <property type="project" value="InterPro"/>
</dbReference>
<keyword evidence="6" id="KW-0239">DNA-directed DNA polymerase</keyword>
<evidence type="ECO:0000256" key="4">
    <source>
        <dbReference type="ARBA" id="ARBA00022695"/>
    </source>
</evidence>
<comment type="similarity">
    <text evidence="1">Belongs to the DNA polymerase type-B family.</text>
</comment>
<keyword evidence="3" id="KW-0808">Transferase</keyword>
<dbReference type="Proteomes" id="UP000515158">
    <property type="component" value="Unplaced"/>
</dbReference>
<dbReference type="AlphaFoldDB" id="A0A6P8YQT1"/>
<keyword evidence="7" id="KW-0238">DNA-binding</keyword>
<dbReference type="EC" id="2.7.7.7" evidence="2"/>
<keyword evidence="4" id="KW-0548">Nucleotidyltransferase</keyword>
<dbReference type="GO" id="GO:0042575">
    <property type="term" value="C:DNA polymerase complex"/>
    <property type="evidence" value="ECO:0007669"/>
    <property type="project" value="UniProtKB-ARBA"/>
</dbReference>
<evidence type="ECO:0000259" key="9">
    <source>
        <dbReference type="Pfam" id="PF03175"/>
    </source>
</evidence>
<dbReference type="GO" id="GO:0003887">
    <property type="term" value="F:DNA-directed DNA polymerase activity"/>
    <property type="evidence" value="ECO:0007669"/>
    <property type="project" value="UniProtKB-KW"/>
</dbReference>
<evidence type="ECO:0000256" key="5">
    <source>
        <dbReference type="ARBA" id="ARBA00022705"/>
    </source>
</evidence>
<dbReference type="InterPro" id="IPR043502">
    <property type="entry name" value="DNA/RNA_pol_sf"/>
</dbReference>
<comment type="catalytic activity">
    <reaction evidence="8">
        <text>DNA(n) + a 2'-deoxyribonucleoside 5'-triphosphate = DNA(n+1) + diphosphate</text>
        <dbReference type="Rhea" id="RHEA:22508"/>
        <dbReference type="Rhea" id="RHEA-COMP:17339"/>
        <dbReference type="Rhea" id="RHEA-COMP:17340"/>
        <dbReference type="ChEBI" id="CHEBI:33019"/>
        <dbReference type="ChEBI" id="CHEBI:61560"/>
        <dbReference type="ChEBI" id="CHEBI:173112"/>
        <dbReference type="EC" id="2.7.7.7"/>
    </reaction>
</comment>
<evidence type="ECO:0000256" key="7">
    <source>
        <dbReference type="ARBA" id="ARBA00023125"/>
    </source>
</evidence>
<name>A0A6P8YQT1_THRPL</name>